<comment type="similarity">
    <text evidence="1">Belongs to the HpcH/HpaI aldolase family.</text>
</comment>
<dbReference type="EMBL" id="JAVRRD010000007">
    <property type="protein sequence ID" value="KAK5056682.1"/>
    <property type="molecule type" value="Genomic_DNA"/>
</dbReference>
<dbReference type="PANTHER" id="PTHR30502:SF0">
    <property type="entry name" value="PHOSPHOENOLPYRUVATE CARBOXYLASE FAMILY PROTEIN"/>
    <property type="match status" value="1"/>
</dbReference>
<dbReference type="InterPro" id="IPR005000">
    <property type="entry name" value="Aldolase/citrate-lyase_domain"/>
</dbReference>
<gene>
    <name evidence="5" type="ORF">LTR84_012214</name>
</gene>
<dbReference type="Proteomes" id="UP001358417">
    <property type="component" value="Unassembled WGS sequence"/>
</dbReference>
<dbReference type="InterPro" id="IPR040442">
    <property type="entry name" value="Pyrv_kinase-like_dom_sf"/>
</dbReference>
<comment type="caution">
    <text evidence="5">The sequence shown here is derived from an EMBL/GenBank/DDBJ whole genome shotgun (WGS) entry which is preliminary data.</text>
</comment>
<dbReference type="GO" id="GO:0016832">
    <property type="term" value="F:aldehyde-lyase activity"/>
    <property type="evidence" value="ECO:0007669"/>
    <property type="project" value="TreeGrafter"/>
</dbReference>
<evidence type="ECO:0000259" key="4">
    <source>
        <dbReference type="Pfam" id="PF03328"/>
    </source>
</evidence>
<organism evidence="5 6">
    <name type="scientific">Exophiala bonariae</name>
    <dbReference type="NCBI Taxonomy" id="1690606"/>
    <lineage>
        <taxon>Eukaryota</taxon>
        <taxon>Fungi</taxon>
        <taxon>Dikarya</taxon>
        <taxon>Ascomycota</taxon>
        <taxon>Pezizomycotina</taxon>
        <taxon>Eurotiomycetes</taxon>
        <taxon>Chaetothyriomycetidae</taxon>
        <taxon>Chaetothyriales</taxon>
        <taxon>Herpotrichiellaceae</taxon>
        <taxon>Exophiala</taxon>
    </lineage>
</organism>
<evidence type="ECO:0000313" key="5">
    <source>
        <dbReference type="EMBL" id="KAK5056682.1"/>
    </source>
</evidence>
<keyword evidence="3" id="KW-0456">Lyase</keyword>
<dbReference type="InterPro" id="IPR015813">
    <property type="entry name" value="Pyrv/PenolPyrv_kinase-like_dom"/>
</dbReference>
<keyword evidence="2" id="KW-0479">Metal-binding</keyword>
<dbReference type="InterPro" id="IPR050251">
    <property type="entry name" value="HpcH-HpaI_aldolase"/>
</dbReference>
<sequence length="286" mass="30623">MAQIAIYRNNLLDNLREDRVCTAFGIKIIPTGEIVQIAKQAGYGSLFIDLEHTTLTLKDASQLCITGLCAGITPFVRVPHECGSGFIQRVLDGGAMGIIVPHILGVGMAVKSVENDHGANYMIEDARKVIQTSKFPPLGKRSLTAGLPHFGYAPTPATATAPQLNESGSTVFIMIETADALETVDDIAALPGCDVLLVGANDLATELGIMGDFDHPKFMQALEKVSNASKTHNKVFAIGGLYHRPDLMDRVVNDLGARWVIGGQDVGMLVNATRQNCLALKAIQRS</sequence>
<evidence type="ECO:0000256" key="2">
    <source>
        <dbReference type="ARBA" id="ARBA00022723"/>
    </source>
</evidence>
<dbReference type="Gene3D" id="3.20.20.60">
    <property type="entry name" value="Phosphoenolpyruvate-binding domains"/>
    <property type="match status" value="1"/>
</dbReference>
<dbReference type="GO" id="GO:0046872">
    <property type="term" value="F:metal ion binding"/>
    <property type="evidence" value="ECO:0007669"/>
    <property type="project" value="UniProtKB-KW"/>
</dbReference>
<keyword evidence="6" id="KW-1185">Reference proteome</keyword>
<evidence type="ECO:0000256" key="3">
    <source>
        <dbReference type="ARBA" id="ARBA00023239"/>
    </source>
</evidence>
<accession>A0AAV9NFI7</accession>
<dbReference type="RefSeq" id="XP_064708398.1">
    <property type="nucleotide sequence ID" value="XM_064855738.1"/>
</dbReference>
<dbReference type="PANTHER" id="PTHR30502">
    <property type="entry name" value="2-KETO-3-DEOXY-L-RHAMNONATE ALDOLASE"/>
    <property type="match status" value="1"/>
</dbReference>
<dbReference type="GeneID" id="89980361"/>
<dbReference type="Pfam" id="PF03328">
    <property type="entry name" value="HpcH_HpaI"/>
    <property type="match status" value="1"/>
</dbReference>
<dbReference type="AlphaFoldDB" id="A0AAV9NFI7"/>
<evidence type="ECO:0000313" key="6">
    <source>
        <dbReference type="Proteomes" id="UP001358417"/>
    </source>
</evidence>
<reference evidence="5 6" key="1">
    <citation type="submission" date="2023-08" db="EMBL/GenBank/DDBJ databases">
        <title>Black Yeasts Isolated from many extreme environments.</title>
        <authorList>
            <person name="Coleine C."/>
            <person name="Stajich J.E."/>
            <person name="Selbmann L."/>
        </authorList>
    </citation>
    <scope>NUCLEOTIDE SEQUENCE [LARGE SCALE GENOMIC DNA]</scope>
    <source>
        <strain evidence="5 6">CCFEE 5792</strain>
    </source>
</reference>
<dbReference type="GO" id="GO:0005737">
    <property type="term" value="C:cytoplasm"/>
    <property type="evidence" value="ECO:0007669"/>
    <property type="project" value="TreeGrafter"/>
</dbReference>
<protein>
    <recommendedName>
        <fullName evidence="4">HpcH/HpaI aldolase/citrate lyase domain-containing protein</fullName>
    </recommendedName>
</protein>
<evidence type="ECO:0000256" key="1">
    <source>
        <dbReference type="ARBA" id="ARBA00005568"/>
    </source>
</evidence>
<name>A0AAV9NFI7_9EURO</name>
<proteinExistence type="inferred from homology"/>
<dbReference type="SUPFAM" id="SSF51621">
    <property type="entry name" value="Phosphoenolpyruvate/pyruvate domain"/>
    <property type="match status" value="1"/>
</dbReference>
<feature type="domain" description="HpcH/HpaI aldolase/citrate lyase" evidence="4">
    <location>
        <begin position="34"/>
        <end position="272"/>
    </location>
</feature>